<proteinExistence type="predicted"/>
<gene>
    <name evidence="3" type="ORF">A3B50_00240</name>
</gene>
<dbReference type="InterPro" id="IPR038731">
    <property type="entry name" value="RgtA/B/C-like"/>
</dbReference>
<feature type="transmembrane region" description="Helical" evidence="1">
    <location>
        <begin position="346"/>
        <end position="368"/>
    </location>
</feature>
<organism evidence="3 4">
    <name type="scientific">Candidatus Roizmanbacteria bacterium RIFCSPLOWO2_01_FULL_40_42</name>
    <dbReference type="NCBI Taxonomy" id="1802066"/>
    <lineage>
        <taxon>Bacteria</taxon>
        <taxon>Candidatus Roizmaniibacteriota</taxon>
    </lineage>
</organism>
<feature type="transmembrane region" description="Helical" evidence="1">
    <location>
        <begin position="110"/>
        <end position="128"/>
    </location>
</feature>
<reference evidence="3 4" key="1">
    <citation type="journal article" date="2016" name="Nat. Commun.">
        <title>Thousands of microbial genomes shed light on interconnected biogeochemical processes in an aquifer system.</title>
        <authorList>
            <person name="Anantharaman K."/>
            <person name="Brown C.T."/>
            <person name="Hug L.A."/>
            <person name="Sharon I."/>
            <person name="Castelle C.J."/>
            <person name="Probst A.J."/>
            <person name="Thomas B.C."/>
            <person name="Singh A."/>
            <person name="Wilkins M.J."/>
            <person name="Karaoz U."/>
            <person name="Brodie E.L."/>
            <person name="Williams K.H."/>
            <person name="Hubbard S.S."/>
            <person name="Banfield J.F."/>
        </authorList>
    </citation>
    <scope>NUCLEOTIDE SEQUENCE [LARGE SCALE GENOMIC DNA]</scope>
</reference>
<comment type="caution">
    <text evidence="3">The sequence shown here is derived from an EMBL/GenBank/DDBJ whole genome shotgun (WGS) entry which is preliminary data.</text>
</comment>
<evidence type="ECO:0000259" key="2">
    <source>
        <dbReference type="Pfam" id="PF13231"/>
    </source>
</evidence>
<feature type="transmembrane region" description="Helical" evidence="1">
    <location>
        <begin position="134"/>
        <end position="152"/>
    </location>
</feature>
<dbReference type="AlphaFoldDB" id="A0A1F7J3L0"/>
<name>A0A1F7J3L0_9BACT</name>
<sequence length="377" mass="43977">MSKLYNKISSYLFIIAVVVLSSLLVWLPFLLKTPNWLGLSIPASNFEYVLRHFDGPLYVIVAKTLYDPAAILSLRLEVALSPIYFAAHLPLYPLLIRLFAEVFGYLKSMLFVNVLLSGVLGIFFYEFVRRFKLSQHPLLLTVIFLFLPRFLVVRSVGAPESLFILLILGSLFFFEKGRYVFAGILGALATATKTPGILLFVAYSLVILERLITKRKFDPRTFWLVLIPMGLVSVFLLYQRQLGDFFAYFKSGDNIHLLAPYSAFNFQKPWVGTAWLEDILFYFFLYVTTIFYLKNSRHRSFFYFTLVFTVAVLFVQHRDIARYSLPLWVMFCITFERFLTSKKFFYVFLILLPAIFMYAWNFMLFNIMPVSNWAPFL</sequence>
<dbReference type="EMBL" id="MGAQ01000020">
    <property type="protein sequence ID" value="OGK50202.1"/>
    <property type="molecule type" value="Genomic_DNA"/>
</dbReference>
<feature type="transmembrane region" description="Helical" evidence="1">
    <location>
        <begin position="274"/>
        <end position="293"/>
    </location>
</feature>
<accession>A0A1F7J3L0</accession>
<protein>
    <recommendedName>
        <fullName evidence="2">Glycosyltransferase RgtA/B/C/D-like domain-containing protein</fullName>
    </recommendedName>
</protein>
<dbReference type="Proteomes" id="UP000178558">
    <property type="component" value="Unassembled WGS sequence"/>
</dbReference>
<evidence type="ECO:0000313" key="4">
    <source>
        <dbReference type="Proteomes" id="UP000178558"/>
    </source>
</evidence>
<feature type="transmembrane region" description="Helical" evidence="1">
    <location>
        <begin position="12"/>
        <end position="31"/>
    </location>
</feature>
<feature type="transmembrane region" description="Helical" evidence="1">
    <location>
        <begin position="323"/>
        <end position="339"/>
    </location>
</feature>
<keyword evidence="1" id="KW-0812">Transmembrane</keyword>
<feature type="transmembrane region" description="Helical" evidence="1">
    <location>
        <begin position="300"/>
        <end position="317"/>
    </location>
</feature>
<dbReference type="Pfam" id="PF13231">
    <property type="entry name" value="PMT_2"/>
    <property type="match status" value="1"/>
</dbReference>
<feature type="transmembrane region" description="Helical" evidence="1">
    <location>
        <begin position="83"/>
        <end position="103"/>
    </location>
</feature>
<feature type="transmembrane region" description="Helical" evidence="1">
    <location>
        <begin position="157"/>
        <end position="174"/>
    </location>
</feature>
<keyword evidence="1" id="KW-1133">Transmembrane helix</keyword>
<keyword evidence="1" id="KW-0472">Membrane</keyword>
<feature type="domain" description="Glycosyltransferase RgtA/B/C/D-like" evidence="2">
    <location>
        <begin position="89"/>
        <end position="233"/>
    </location>
</feature>
<feature type="transmembrane region" description="Helical" evidence="1">
    <location>
        <begin position="220"/>
        <end position="238"/>
    </location>
</feature>
<feature type="transmembrane region" description="Helical" evidence="1">
    <location>
        <begin position="180"/>
        <end position="208"/>
    </location>
</feature>
<evidence type="ECO:0000313" key="3">
    <source>
        <dbReference type="EMBL" id="OGK50202.1"/>
    </source>
</evidence>
<evidence type="ECO:0000256" key="1">
    <source>
        <dbReference type="SAM" id="Phobius"/>
    </source>
</evidence>